<dbReference type="AlphaFoldDB" id="A0A4C1XGZ5"/>
<sequence>MMTAFFTRRCPCRALCTLADPICADKASVLRRGLHFGPFSVSADEVVSFGTTIRTGDVYCYFLLLHKKPSKQLQRTDHSVAGQSGKKLTTLYKKAIRTGNTSVHAKGALFHARFCALQLVGTY</sequence>
<evidence type="ECO:0000313" key="1">
    <source>
        <dbReference type="EMBL" id="GBP63166.1"/>
    </source>
</evidence>
<dbReference type="Proteomes" id="UP000299102">
    <property type="component" value="Unassembled WGS sequence"/>
</dbReference>
<name>A0A4C1XGZ5_EUMVA</name>
<organism evidence="1 2">
    <name type="scientific">Eumeta variegata</name>
    <name type="common">Bagworm moth</name>
    <name type="synonym">Eumeta japonica</name>
    <dbReference type="NCBI Taxonomy" id="151549"/>
    <lineage>
        <taxon>Eukaryota</taxon>
        <taxon>Metazoa</taxon>
        <taxon>Ecdysozoa</taxon>
        <taxon>Arthropoda</taxon>
        <taxon>Hexapoda</taxon>
        <taxon>Insecta</taxon>
        <taxon>Pterygota</taxon>
        <taxon>Neoptera</taxon>
        <taxon>Endopterygota</taxon>
        <taxon>Lepidoptera</taxon>
        <taxon>Glossata</taxon>
        <taxon>Ditrysia</taxon>
        <taxon>Tineoidea</taxon>
        <taxon>Psychidae</taxon>
        <taxon>Oiketicinae</taxon>
        <taxon>Eumeta</taxon>
    </lineage>
</organism>
<proteinExistence type="predicted"/>
<dbReference type="EMBL" id="BGZK01000861">
    <property type="protein sequence ID" value="GBP63166.1"/>
    <property type="molecule type" value="Genomic_DNA"/>
</dbReference>
<reference evidence="1 2" key="1">
    <citation type="journal article" date="2019" name="Commun. Biol.">
        <title>The bagworm genome reveals a unique fibroin gene that provides high tensile strength.</title>
        <authorList>
            <person name="Kono N."/>
            <person name="Nakamura H."/>
            <person name="Ohtoshi R."/>
            <person name="Tomita M."/>
            <person name="Numata K."/>
            <person name="Arakawa K."/>
        </authorList>
    </citation>
    <scope>NUCLEOTIDE SEQUENCE [LARGE SCALE GENOMIC DNA]</scope>
</reference>
<evidence type="ECO:0000313" key="2">
    <source>
        <dbReference type="Proteomes" id="UP000299102"/>
    </source>
</evidence>
<gene>
    <name evidence="1" type="ORF">EVAR_59725_1</name>
</gene>
<comment type="caution">
    <text evidence="1">The sequence shown here is derived from an EMBL/GenBank/DDBJ whole genome shotgun (WGS) entry which is preliminary data.</text>
</comment>
<keyword evidence="2" id="KW-1185">Reference proteome</keyword>
<accession>A0A4C1XGZ5</accession>
<protein>
    <submittedName>
        <fullName evidence="1">Uncharacterized protein</fullName>
    </submittedName>
</protein>